<comment type="caution">
    <text evidence="9">The sequence shown here is derived from an EMBL/GenBank/DDBJ whole genome shotgun (WGS) entry which is preliminary data.</text>
</comment>
<dbReference type="Gene3D" id="3.40.1280.10">
    <property type="match status" value="1"/>
</dbReference>
<dbReference type="EMBL" id="JAZAQF010000042">
    <property type="protein sequence ID" value="MFG3817381.1"/>
    <property type="molecule type" value="Genomic_DNA"/>
</dbReference>
<dbReference type="RefSeq" id="WP_393011662.1">
    <property type="nucleotide sequence ID" value="NZ_JAZAQF010000042.1"/>
</dbReference>
<keyword evidence="1 7" id="KW-0820">tRNA-binding</keyword>
<evidence type="ECO:0000313" key="10">
    <source>
        <dbReference type="Proteomes" id="UP001604335"/>
    </source>
</evidence>
<dbReference type="PANTHER" id="PTHR43453">
    <property type="entry name" value="RRNA METHYLASE-LIKE"/>
    <property type="match status" value="1"/>
</dbReference>
<feature type="binding site" evidence="7">
    <location>
        <position position="174"/>
    </location>
    <ligand>
        <name>S-adenosyl-L-methionine</name>
        <dbReference type="ChEBI" id="CHEBI:59789"/>
    </ligand>
</feature>
<organism evidence="9 10">
    <name type="scientific">Limnothrix redekei LRLZ20PSL1</name>
    <dbReference type="NCBI Taxonomy" id="3112953"/>
    <lineage>
        <taxon>Bacteria</taxon>
        <taxon>Bacillati</taxon>
        <taxon>Cyanobacteriota</taxon>
        <taxon>Cyanophyceae</taxon>
        <taxon>Pseudanabaenales</taxon>
        <taxon>Pseudanabaenaceae</taxon>
        <taxon>Limnothrix</taxon>
    </lineage>
</organism>
<dbReference type="GO" id="GO:0008168">
    <property type="term" value="F:methyltransferase activity"/>
    <property type="evidence" value="ECO:0007669"/>
    <property type="project" value="UniProtKB-KW"/>
</dbReference>
<dbReference type="InterPro" id="IPR029028">
    <property type="entry name" value="Alpha/beta_knot_MTases"/>
</dbReference>
<gene>
    <name evidence="7" type="primary">trmH</name>
    <name evidence="9" type="ORF">VPK24_07000</name>
</gene>
<feature type="domain" description="tRNA/rRNA methyltransferase SpoU type" evidence="8">
    <location>
        <begin position="46"/>
        <end position="194"/>
    </location>
</feature>
<keyword evidence="10" id="KW-1185">Reference proteome</keyword>
<dbReference type="CDD" id="cd18092">
    <property type="entry name" value="SpoU-like_TrmH"/>
    <property type="match status" value="1"/>
</dbReference>
<evidence type="ECO:0000256" key="1">
    <source>
        <dbReference type="ARBA" id="ARBA00022555"/>
    </source>
</evidence>
<dbReference type="InterPro" id="IPR029026">
    <property type="entry name" value="tRNA_m1G_MTases_N"/>
</dbReference>
<keyword evidence="3 7" id="KW-0808">Transferase</keyword>
<keyword evidence="4 7" id="KW-0949">S-adenosyl-L-methionine</keyword>
<evidence type="ECO:0000256" key="6">
    <source>
        <dbReference type="ARBA" id="ARBA00022884"/>
    </source>
</evidence>
<keyword evidence="2 7" id="KW-0489">Methyltransferase</keyword>
<dbReference type="SUPFAM" id="SSF75217">
    <property type="entry name" value="alpha/beta knot"/>
    <property type="match status" value="1"/>
</dbReference>
<dbReference type="InterPro" id="IPR001537">
    <property type="entry name" value="SpoU_MeTrfase"/>
</dbReference>
<dbReference type="GO" id="GO:0032259">
    <property type="term" value="P:methylation"/>
    <property type="evidence" value="ECO:0007669"/>
    <property type="project" value="UniProtKB-KW"/>
</dbReference>
<keyword evidence="6 7" id="KW-0694">RNA-binding</keyword>
<dbReference type="InterPro" id="IPR033671">
    <property type="entry name" value="TrmH"/>
</dbReference>
<evidence type="ECO:0000256" key="3">
    <source>
        <dbReference type="ARBA" id="ARBA00022679"/>
    </source>
</evidence>
<keyword evidence="5 7" id="KW-0819">tRNA processing</keyword>
<accession>A0ABW7CBT3</accession>
<protein>
    <recommendedName>
        <fullName evidence="7">tRNA (guanosine(18)-2'-O)-methyltransferase</fullName>
        <ecNumber evidence="7">2.1.1.34</ecNumber>
    </recommendedName>
    <alternativeName>
        <fullName evidence="7">tRNA [Gm18] methyltransferase</fullName>
    </alternativeName>
</protein>
<feature type="binding site" evidence="7">
    <location>
        <position position="131"/>
    </location>
    <ligand>
        <name>S-adenosyl-L-methionine</name>
        <dbReference type="ChEBI" id="CHEBI:59789"/>
    </ligand>
</feature>
<reference evidence="10" key="1">
    <citation type="journal article" date="2024" name="Algal Res.">
        <title>Biochemical, toxicological and genomic investigation of a high-biomass producing Limnothrix strain isolated from Italian shallow drinking water reservoir.</title>
        <authorList>
            <person name="Simonazzi M."/>
            <person name="Shishido T.K."/>
            <person name="Delbaje E."/>
            <person name="Wahlsten M."/>
            <person name="Fewer D.P."/>
            <person name="Sivonen K."/>
            <person name="Pezzolesi L."/>
            <person name="Pistocchi R."/>
        </authorList>
    </citation>
    <scope>NUCLEOTIDE SEQUENCE [LARGE SCALE GENOMIC DNA]</scope>
    <source>
        <strain evidence="10">LRLZ20PSL1</strain>
    </source>
</reference>
<proteinExistence type="inferred from homology"/>
<dbReference type="PANTHER" id="PTHR43453:SF1">
    <property type="entry name" value="TRNA_RRNA METHYLTRANSFERASE SPOU TYPE DOMAIN-CONTAINING PROTEIN"/>
    <property type="match status" value="1"/>
</dbReference>
<evidence type="ECO:0000256" key="7">
    <source>
        <dbReference type="HAMAP-Rule" id="MF_02060"/>
    </source>
</evidence>
<dbReference type="Pfam" id="PF00588">
    <property type="entry name" value="SpoU_methylase"/>
    <property type="match status" value="1"/>
</dbReference>
<evidence type="ECO:0000256" key="5">
    <source>
        <dbReference type="ARBA" id="ARBA00022694"/>
    </source>
</evidence>
<name>A0ABW7CBT3_9CYAN</name>
<sequence>MPAAAIDLDRLTPTDRQALIDHLCTFVTPDRWGRIQSVIAQRTRQITVVLEDLYQPHNASAVLRSCDGFGIQDVHVIETRNQFAPNRGVSIGADRWLTLRHYREAASAPGPSNTARCLQDLKAKGYTLVATTPHERSTTIQAVPIDRPLAILFGTELTGLTPEALELADHYAVIPMFGFSESFNISVSVALCLYDLTTRLRADRPDWALDAAAQAQLQLDWLVKSLKAGDQLVMQFGRDRGWI</sequence>
<comment type="caution">
    <text evidence="7">Lacks conserved residue(s) required for the propagation of feature annotation.</text>
</comment>
<evidence type="ECO:0000256" key="2">
    <source>
        <dbReference type="ARBA" id="ARBA00022603"/>
    </source>
</evidence>
<comment type="function">
    <text evidence="7">Catalyzes the 2'-O methylation of guanosine at position 18 in tRNA.</text>
</comment>
<evidence type="ECO:0000313" key="9">
    <source>
        <dbReference type="EMBL" id="MFG3817381.1"/>
    </source>
</evidence>
<comment type="catalytic activity">
    <reaction evidence="7">
        <text>guanosine(18) in tRNA + S-adenosyl-L-methionine = 2'-O-methylguanosine(18) in tRNA + S-adenosyl-L-homocysteine + H(+)</text>
        <dbReference type="Rhea" id="RHEA:20077"/>
        <dbReference type="Rhea" id="RHEA-COMP:10190"/>
        <dbReference type="Rhea" id="RHEA-COMP:10192"/>
        <dbReference type="ChEBI" id="CHEBI:15378"/>
        <dbReference type="ChEBI" id="CHEBI:57856"/>
        <dbReference type="ChEBI" id="CHEBI:59789"/>
        <dbReference type="ChEBI" id="CHEBI:74269"/>
        <dbReference type="ChEBI" id="CHEBI:74445"/>
        <dbReference type="EC" id="2.1.1.34"/>
    </reaction>
</comment>
<dbReference type="Proteomes" id="UP001604335">
    <property type="component" value="Unassembled WGS sequence"/>
</dbReference>
<evidence type="ECO:0000256" key="4">
    <source>
        <dbReference type="ARBA" id="ARBA00022691"/>
    </source>
</evidence>
<dbReference type="HAMAP" id="MF_02060">
    <property type="entry name" value="tRNA_methyltr_TrmH"/>
    <property type="match status" value="1"/>
</dbReference>
<dbReference type="EC" id="2.1.1.34" evidence="7"/>
<evidence type="ECO:0000259" key="8">
    <source>
        <dbReference type="Pfam" id="PF00588"/>
    </source>
</evidence>
<comment type="similarity">
    <text evidence="7">Belongs to the class IV-like SAM-binding methyltransferase superfamily. RNA methyltransferase TrmH family.</text>
</comment>